<proteinExistence type="predicted"/>
<dbReference type="EMBL" id="CAESAJ010000059">
    <property type="protein sequence ID" value="CAB4337426.1"/>
    <property type="molecule type" value="Genomic_DNA"/>
</dbReference>
<protein>
    <submittedName>
        <fullName evidence="1">Unannotated protein</fullName>
    </submittedName>
</protein>
<name>A0A6J5Z7C3_9ZZZZ</name>
<organism evidence="1">
    <name type="scientific">freshwater metagenome</name>
    <dbReference type="NCBI Taxonomy" id="449393"/>
    <lineage>
        <taxon>unclassified sequences</taxon>
        <taxon>metagenomes</taxon>
        <taxon>ecological metagenomes</taxon>
    </lineage>
</organism>
<sequence>MSSTIYALPAPIARKDTSLIRLPRRKTNTQEPLPFEWAATSGANALSRTAPTLSDEARQSFDALPTSRTDLPPADVWGKRLVQGMVEVINGVRPSSQLTRWVTPEVMGLIQSRVLTKNMPRYIVRSVHVSETDDGVAEVCSVFGTANRSFALAMRLEGLDGRWRATSLMWAV</sequence>
<evidence type="ECO:0000313" key="1">
    <source>
        <dbReference type="EMBL" id="CAB4337426.1"/>
    </source>
</evidence>
<gene>
    <name evidence="1" type="ORF">UFOPK3770_00676</name>
</gene>
<accession>A0A6J5Z7C3</accession>
<dbReference type="Pfam" id="PF20060">
    <property type="entry name" value="DUF6459"/>
    <property type="match status" value="1"/>
</dbReference>
<reference evidence="1" key="1">
    <citation type="submission" date="2020-05" db="EMBL/GenBank/DDBJ databases">
        <authorList>
            <person name="Chiriac C."/>
            <person name="Salcher M."/>
            <person name="Ghai R."/>
            <person name="Kavagutti S V."/>
        </authorList>
    </citation>
    <scope>NUCLEOTIDE SEQUENCE</scope>
</reference>
<dbReference type="AlphaFoldDB" id="A0A6J5Z7C3"/>
<dbReference type="InterPro" id="IPR045596">
    <property type="entry name" value="DUF6459"/>
</dbReference>